<gene>
    <name evidence="1" type="ORF">BV25DRAFT_1840512</name>
</gene>
<dbReference type="EMBL" id="MU277228">
    <property type="protein sequence ID" value="KAI0059271.1"/>
    <property type="molecule type" value="Genomic_DNA"/>
</dbReference>
<keyword evidence="2" id="KW-1185">Reference proteome</keyword>
<accession>A0ACB8SU69</accession>
<evidence type="ECO:0000313" key="2">
    <source>
        <dbReference type="Proteomes" id="UP000814140"/>
    </source>
</evidence>
<name>A0ACB8SU69_9AGAM</name>
<dbReference type="Proteomes" id="UP000814140">
    <property type="component" value="Unassembled WGS sequence"/>
</dbReference>
<reference evidence="1" key="2">
    <citation type="journal article" date="2022" name="New Phytol.">
        <title>Evolutionary transition to the ectomycorrhizal habit in the genomes of a hyperdiverse lineage of mushroom-forming fungi.</title>
        <authorList>
            <person name="Looney B."/>
            <person name="Miyauchi S."/>
            <person name="Morin E."/>
            <person name="Drula E."/>
            <person name="Courty P.E."/>
            <person name="Kohler A."/>
            <person name="Kuo A."/>
            <person name="LaButti K."/>
            <person name="Pangilinan J."/>
            <person name="Lipzen A."/>
            <person name="Riley R."/>
            <person name="Andreopoulos W."/>
            <person name="He G."/>
            <person name="Johnson J."/>
            <person name="Nolan M."/>
            <person name="Tritt A."/>
            <person name="Barry K.W."/>
            <person name="Grigoriev I.V."/>
            <person name="Nagy L.G."/>
            <person name="Hibbett D."/>
            <person name="Henrissat B."/>
            <person name="Matheny P.B."/>
            <person name="Labbe J."/>
            <person name="Martin F.M."/>
        </authorList>
    </citation>
    <scope>NUCLEOTIDE SEQUENCE</scope>
    <source>
        <strain evidence="1">HHB10654</strain>
    </source>
</reference>
<proteinExistence type="predicted"/>
<reference evidence="1" key="1">
    <citation type="submission" date="2021-03" db="EMBL/GenBank/DDBJ databases">
        <authorList>
            <consortium name="DOE Joint Genome Institute"/>
            <person name="Ahrendt S."/>
            <person name="Looney B.P."/>
            <person name="Miyauchi S."/>
            <person name="Morin E."/>
            <person name="Drula E."/>
            <person name="Courty P.E."/>
            <person name="Chicoki N."/>
            <person name="Fauchery L."/>
            <person name="Kohler A."/>
            <person name="Kuo A."/>
            <person name="Labutti K."/>
            <person name="Pangilinan J."/>
            <person name="Lipzen A."/>
            <person name="Riley R."/>
            <person name="Andreopoulos W."/>
            <person name="He G."/>
            <person name="Johnson J."/>
            <person name="Barry K.W."/>
            <person name="Grigoriev I.V."/>
            <person name="Nagy L."/>
            <person name="Hibbett D."/>
            <person name="Henrissat B."/>
            <person name="Matheny P.B."/>
            <person name="Labbe J."/>
            <person name="Martin F."/>
        </authorList>
    </citation>
    <scope>NUCLEOTIDE SEQUENCE</scope>
    <source>
        <strain evidence="1">HHB10654</strain>
    </source>
</reference>
<sequence>MHVYLREHSHHVALASGLKELDSLLATWQHGFKNGDQWARAPITLDMIDPSLVPLPPMEMHESVLGSSVPVGKTAGSRRPSKRDGKGTGKARADENDPLGVQKQKWTLVKKDPLKPRKAKSRKQPGDDDSDNEDGSNCPGPPHKKGCAKSVANYNADKINVLLDLTEEVLPTGGKGWTVIGDHHRGWAEMARLRGHADKSLKGKFKQLVKTTKPTGNAECPPDVERAHYIDSLINEKVHTRDFGDSDLTDHLADYTDSDDSDDSDVQQLRHKKALAKMTHIMTLSAHIHNLNAAQLDLHNQLNESQHRLHEADRQADQAEQQLEMTRMFARFSHMQPPMAPFLPLRNPASKDHYEVRYWDGGRATFFGDPEEWHDNQDPFSQSPRSLYHVSPTAPHHR</sequence>
<evidence type="ECO:0000313" key="1">
    <source>
        <dbReference type="EMBL" id="KAI0059271.1"/>
    </source>
</evidence>
<comment type="caution">
    <text evidence="1">The sequence shown here is derived from an EMBL/GenBank/DDBJ whole genome shotgun (WGS) entry which is preliminary data.</text>
</comment>
<protein>
    <submittedName>
        <fullName evidence="1">Uncharacterized protein</fullName>
    </submittedName>
</protein>
<organism evidence="1 2">
    <name type="scientific">Artomyces pyxidatus</name>
    <dbReference type="NCBI Taxonomy" id="48021"/>
    <lineage>
        <taxon>Eukaryota</taxon>
        <taxon>Fungi</taxon>
        <taxon>Dikarya</taxon>
        <taxon>Basidiomycota</taxon>
        <taxon>Agaricomycotina</taxon>
        <taxon>Agaricomycetes</taxon>
        <taxon>Russulales</taxon>
        <taxon>Auriscalpiaceae</taxon>
        <taxon>Artomyces</taxon>
    </lineage>
</organism>